<proteinExistence type="predicted"/>
<dbReference type="Gene3D" id="2.40.50.40">
    <property type="match status" value="1"/>
</dbReference>
<keyword evidence="1" id="KW-0202">Cytokine</keyword>
<dbReference type="Proteomes" id="UP000053584">
    <property type="component" value="Unassembled WGS sequence"/>
</dbReference>
<dbReference type="InterPro" id="IPR036048">
    <property type="entry name" value="Interleukin_8-like_sf"/>
</dbReference>
<keyword evidence="5" id="KW-1185">Reference proteome</keyword>
<sequence length="90" mass="10533">MKVFSLALASVLLLALWTETQGRSFRISYTTCCYPKMFIRKAILTSCIKSYRETSPSCTYRAMLIELQSGKKFCVDPKEAWFQKYLQRQK</sequence>
<dbReference type="GO" id="GO:0070098">
    <property type="term" value="P:chemokine-mediated signaling pathway"/>
    <property type="evidence" value="ECO:0007669"/>
    <property type="project" value="TreeGrafter"/>
</dbReference>
<reference evidence="4 5" key="1">
    <citation type="submission" date="2014-04" db="EMBL/GenBank/DDBJ databases">
        <title>Genome evolution of avian class.</title>
        <authorList>
            <person name="Zhang G."/>
            <person name="Li C."/>
        </authorList>
    </citation>
    <scope>NUCLEOTIDE SEQUENCE [LARGE SCALE GENOMIC DNA]</scope>
    <source>
        <strain evidence="4">BGI_N308</strain>
    </source>
</reference>
<accession>A0A093HQN5</accession>
<gene>
    <name evidence="4" type="ORF">N308_00864</name>
</gene>
<dbReference type="GO" id="GO:0048245">
    <property type="term" value="P:eosinophil chemotaxis"/>
    <property type="evidence" value="ECO:0007669"/>
    <property type="project" value="TreeGrafter"/>
</dbReference>
<feature type="signal peptide" evidence="2">
    <location>
        <begin position="1"/>
        <end position="22"/>
    </location>
</feature>
<feature type="non-terminal residue" evidence="4">
    <location>
        <position position="90"/>
    </location>
</feature>
<feature type="chain" id="PRO_5001886990" description="Chemokine interleukin-8-like domain-containing protein" evidence="2">
    <location>
        <begin position="23"/>
        <end position="90"/>
    </location>
</feature>
<evidence type="ECO:0000313" key="4">
    <source>
        <dbReference type="EMBL" id="KFV81795.1"/>
    </source>
</evidence>
<organism evidence="4 5">
    <name type="scientific">Struthio camelus australis</name>
    <dbReference type="NCBI Taxonomy" id="441894"/>
    <lineage>
        <taxon>Eukaryota</taxon>
        <taxon>Metazoa</taxon>
        <taxon>Chordata</taxon>
        <taxon>Craniata</taxon>
        <taxon>Vertebrata</taxon>
        <taxon>Euteleostomi</taxon>
        <taxon>Archelosauria</taxon>
        <taxon>Archosauria</taxon>
        <taxon>Dinosauria</taxon>
        <taxon>Saurischia</taxon>
        <taxon>Theropoda</taxon>
        <taxon>Coelurosauria</taxon>
        <taxon>Aves</taxon>
        <taxon>Palaeognathae</taxon>
        <taxon>Struthioniformes</taxon>
        <taxon>Struthionidae</taxon>
        <taxon>Struthio</taxon>
    </lineage>
</organism>
<evidence type="ECO:0000256" key="2">
    <source>
        <dbReference type="SAM" id="SignalP"/>
    </source>
</evidence>
<name>A0A093HQN5_STRCA</name>
<dbReference type="PANTHER" id="PTHR12015:SF5">
    <property type="entry name" value="C-C MOTIF CHEMOKINE 1"/>
    <property type="match status" value="1"/>
</dbReference>
<dbReference type="GO" id="GO:0008009">
    <property type="term" value="F:chemokine activity"/>
    <property type="evidence" value="ECO:0007669"/>
    <property type="project" value="InterPro"/>
</dbReference>
<feature type="domain" description="Chemokine interleukin-8-like" evidence="3">
    <location>
        <begin position="29"/>
        <end position="89"/>
    </location>
</feature>
<dbReference type="SUPFAM" id="SSF54117">
    <property type="entry name" value="Interleukin 8-like chemokines"/>
    <property type="match status" value="1"/>
</dbReference>
<dbReference type="GO" id="GO:0048020">
    <property type="term" value="F:CCR chemokine receptor binding"/>
    <property type="evidence" value="ECO:0007669"/>
    <property type="project" value="TreeGrafter"/>
</dbReference>
<dbReference type="EMBL" id="KL206367">
    <property type="protein sequence ID" value="KFV81795.1"/>
    <property type="molecule type" value="Genomic_DNA"/>
</dbReference>
<keyword evidence="2" id="KW-0732">Signal</keyword>
<evidence type="ECO:0000313" key="5">
    <source>
        <dbReference type="Proteomes" id="UP000053584"/>
    </source>
</evidence>
<protein>
    <recommendedName>
        <fullName evidence="3">Chemokine interleukin-8-like domain-containing protein</fullName>
    </recommendedName>
</protein>
<dbReference type="GO" id="GO:0061844">
    <property type="term" value="P:antimicrobial humoral immune response mediated by antimicrobial peptide"/>
    <property type="evidence" value="ECO:0007669"/>
    <property type="project" value="TreeGrafter"/>
</dbReference>
<dbReference type="STRING" id="441894.ENSSCUP00000012244"/>
<evidence type="ECO:0000259" key="3">
    <source>
        <dbReference type="SMART" id="SM00199"/>
    </source>
</evidence>
<dbReference type="InterPro" id="IPR001811">
    <property type="entry name" value="Chemokine_IL8-like_dom"/>
</dbReference>
<evidence type="ECO:0000256" key="1">
    <source>
        <dbReference type="ARBA" id="ARBA00022514"/>
    </source>
</evidence>
<dbReference type="GO" id="GO:0006954">
    <property type="term" value="P:inflammatory response"/>
    <property type="evidence" value="ECO:0007669"/>
    <property type="project" value="TreeGrafter"/>
</dbReference>
<dbReference type="SMART" id="SM00199">
    <property type="entry name" value="SCY"/>
    <property type="match status" value="1"/>
</dbReference>
<dbReference type="AlphaFoldDB" id="A0A093HQN5"/>
<dbReference type="Pfam" id="PF00048">
    <property type="entry name" value="IL8"/>
    <property type="match status" value="1"/>
</dbReference>
<dbReference type="GO" id="GO:0030335">
    <property type="term" value="P:positive regulation of cell migration"/>
    <property type="evidence" value="ECO:0007669"/>
    <property type="project" value="TreeGrafter"/>
</dbReference>
<dbReference type="GO" id="GO:0005615">
    <property type="term" value="C:extracellular space"/>
    <property type="evidence" value="ECO:0007669"/>
    <property type="project" value="UniProtKB-KW"/>
</dbReference>
<dbReference type="InterPro" id="IPR039809">
    <property type="entry name" value="Chemokine_b/g/d"/>
</dbReference>
<dbReference type="PANTHER" id="PTHR12015">
    <property type="entry name" value="SMALL INDUCIBLE CYTOKINE A"/>
    <property type="match status" value="1"/>
</dbReference>